<evidence type="ECO:0000313" key="2">
    <source>
        <dbReference type="EMBL" id="KAL1875919.1"/>
    </source>
</evidence>
<feature type="region of interest" description="Disordered" evidence="1">
    <location>
        <begin position="1"/>
        <end position="301"/>
    </location>
</feature>
<proteinExistence type="predicted"/>
<evidence type="ECO:0000313" key="3">
    <source>
        <dbReference type="Proteomes" id="UP001586593"/>
    </source>
</evidence>
<feature type="compositionally biased region" description="Low complexity" evidence="1">
    <location>
        <begin position="102"/>
        <end position="136"/>
    </location>
</feature>
<sequence>MQQQQAPKNKVTTPRRRRHRDSGPGAASKAYASENDIASEMVFPLEFGNGGPSTPLKLSSASPAPSTQPPAGSKAKPRKGDQNRQARVLTSPKQTRQGHGTPPVAASSKPSAVAFAGATFHASPAPSSLPIPSFLSKAMDSPHFKDVERASQEPSPPPTDSEAPTPLNTTSKSQPAPQESPLDIFFRADRANKERARRSSSVNNFSITPDRLSPSLQKRSPPEIDAIASSQARTSRRGPALRGSTPGISAAELDGTPGRPIGRAFSTPYQERMKAAQSVEKRGSSPWPASEQLPKVPETGCADRSEALKKFLSLDSPSTSANPEVSNGATGFSAFTSGSPFGRPAAPPYPNKQANVAEPSLLQMENSLRRILKLDAAPTFAQATTVTNTQH</sequence>
<gene>
    <name evidence="2" type="ORF">VTK73DRAFT_9774</name>
</gene>
<dbReference type="Pfam" id="PF15365">
    <property type="entry name" value="PNRC"/>
    <property type="match status" value="1"/>
</dbReference>
<feature type="compositionally biased region" description="Basic and acidic residues" evidence="1">
    <location>
        <begin position="140"/>
        <end position="151"/>
    </location>
</feature>
<accession>A0ABR3XJ18</accession>
<evidence type="ECO:0000256" key="1">
    <source>
        <dbReference type="SAM" id="MobiDB-lite"/>
    </source>
</evidence>
<dbReference type="Proteomes" id="UP001586593">
    <property type="component" value="Unassembled WGS sequence"/>
</dbReference>
<feature type="compositionally biased region" description="Polar residues" evidence="1">
    <location>
        <begin position="315"/>
        <end position="339"/>
    </location>
</feature>
<dbReference type="InterPro" id="IPR028322">
    <property type="entry name" value="PNRC-like_rgn"/>
</dbReference>
<feature type="compositionally biased region" description="Basic and acidic residues" evidence="1">
    <location>
        <begin position="271"/>
        <end position="283"/>
    </location>
</feature>
<name>A0ABR3XJ18_9PEZI</name>
<dbReference type="EMBL" id="JAZHXJ010000085">
    <property type="protein sequence ID" value="KAL1875919.1"/>
    <property type="molecule type" value="Genomic_DNA"/>
</dbReference>
<feature type="compositionally biased region" description="Low complexity" evidence="1">
    <location>
        <begin position="52"/>
        <end position="71"/>
    </location>
</feature>
<protein>
    <recommendedName>
        <fullName evidence="4">Proteophosphoglycan 5</fullName>
    </recommendedName>
</protein>
<feature type="compositionally biased region" description="Polar residues" evidence="1">
    <location>
        <begin position="1"/>
        <end position="12"/>
    </location>
</feature>
<evidence type="ECO:0008006" key="4">
    <source>
        <dbReference type="Google" id="ProtNLM"/>
    </source>
</evidence>
<keyword evidence="3" id="KW-1185">Reference proteome</keyword>
<feature type="region of interest" description="Disordered" evidence="1">
    <location>
        <begin position="314"/>
        <end position="357"/>
    </location>
</feature>
<reference evidence="2 3" key="1">
    <citation type="journal article" date="2024" name="Commun. Biol.">
        <title>Comparative genomic analysis of thermophilic fungi reveals convergent evolutionary adaptations and gene losses.</title>
        <authorList>
            <person name="Steindorff A.S."/>
            <person name="Aguilar-Pontes M.V."/>
            <person name="Robinson A.J."/>
            <person name="Andreopoulos B."/>
            <person name="LaButti K."/>
            <person name="Kuo A."/>
            <person name="Mondo S."/>
            <person name="Riley R."/>
            <person name="Otillar R."/>
            <person name="Haridas S."/>
            <person name="Lipzen A."/>
            <person name="Grimwood J."/>
            <person name="Schmutz J."/>
            <person name="Clum A."/>
            <person name="Reid I.D."/>
            <person name="Moisan M.C."/>
            <person name="Butler G."/>
            <person name="Nguyen T.T.M."/>
            <person name="Dewar K."/>
            <person name="Conant G."/>
            <person name="Drula E."/>
            <person name="Henrissat B."/>
            <person name="Hansel C."/>
            <person name="Singer S."/>
            <person name="Hutchinson M.I."/>
            <person name="de Vries R.P."/>
            <person name="Natvig D.O."/>
            <person name="Powell A.J."/>
            <person name="Tsang A."/>
            <person name="Grigoriev I.V."/>
        </authorList>
    </citation>
    <scope>NUCLEOTIDE SEQUENCE [LARGE SCALE GENOMIC DNA]</scope>
    <source>
        <strain evidence="2 3">ATCC 24622</strain>
    </source>
</reference>
<feature type="compositionally biased region" description="Polar residues" evidence="1">
    <location>
        <begin position="166"/>
        <end position="177"/>
    </location>
</feature>
<comment type="caution">
    <text evidence="2">The sequence shown here is derived from an EMBL/GenBank/DDBJ whole genome shotgun (WGS) entry which is preliminary data.</text>
</comment>
<organism evidence="2 3">
    <name type="scientific">Phialemonium thermophilum</name>
    <dbReference type="NCBI Taxonomy" id="223376"/>
    <lineage>
        <taxon>Eukaryota</taxon>
        <taxon>Fungi</taxon>
        <taxon>Dikarya</taxon>
        <taxon>Ascomycota</taxon>
        <taxon>Pezizomycotina</taxon>
        <taxon>Sordariomycetes</taxon>
        <taxon>Sordariomycetidae</taxon>
        <taxon>Cephalothecales</taxon>
        <taxon>Cephalothecaceae</taxon>
        <taxon>Phialemonium</taxon>
    </lineage>
</organism>